<dbReference type="Proteomes" id="UP000176253">
    <property type="component" value="Unassembled WGS sequence"/>
</dbReference>
<evidence type="ECO:0000313" key="2">
    <source>
        <dbReference type="Proteomes" id="UP000176253"/>
    </source>
</evidence>
<dbReference type="STRING" id="1798383.A3D78_06800"/>
<accession>A0A1F6A2Y5</accession>
<proteinExistence type="predicted"/>
<organism evidence="1 2">
    <name type="scientific">Candidatus Gottesmanbacteria bacterium RIFCSPHIGHO2_02_FULL_39_14</name>
    <dbReference type="NCBI Taxonomy" id="1798383"/>
    <lineage>
        <taxon>Bacteria</taxon>
        <taxon>Candidatus Gottesmaniibacteriota</taxon>
    </lineage>
</organism>
<reference evidence="1 2" key="1">
    <citation type="journal article" date="2016" name="Nat. Commun.">
        <title>Thousands of microbial genomes shed light on interconnected biogeochemical processes in an aquifer system.</title>
        <authorList>
            <person name="Anantharaman K."/>
            <person name="Brown C.T."/>
            <person name="Hug L.A."/>
            <person name="Sharon I."/>
            <person name="Castelle C.J."/>
            <person name="Probst A.J."/>
            <person name="Thomas B.C."/>
            <person name="Singh A."/>
            <person name="Wilkins M.J."/>
            <person name="Karaoz U."/>
            <person name="Brodie E.L."/>
            <person name="Williams K.H."/>
            <person name="Hubbard S.S."/>
            <person name="Banfield J.F."/>
        </authorList>
    </citation>
    <scope>NUCLEOTIDE SEQUENCE [LARGE SCALE GENOMIC DNA]</scope>
</reference>
<protein>
    <submittedName>
        <fullName evidence="1">Uncharacterized protein</fullName>
    </submittedName>
</protein>
<gene>
    <name evidence="1" type="ORF">A3D78_06800</name>
</gene>
<name>A0A1F6A2Y5_9BACT</name>
<evidence type="ECO:0000313" key="1">
    <source>
        <dbReference type="EMBL" id="OGG19048.1"/>
    </source>
</evidence>
<comment type="caution">
    <text evidence="1">The sequence shown here is derived from an EMBL/GenBank/DDBJ whole genome shotgun (WGS) entry which is preliminary data.</text>
</comment>
<dbReference type="AlphaFoldDB" id="A0A1F6A2Y5"/>
<dbReference type="EMBL" id="MFJM01000007">
    <property type="protein sequence ID" value="OGG19048.1"/>
    <property type="molecule type" value="Genomic_DNA"/>
</dbReference>
<sequence>MNSKLTRTTILLDKDLVRLAKMKAASESLTLSKLVTKLITSHLKNGGVKELIGTITTSKVIIDSEGKSKKIKGFILGHP</sequence>